<evidence type="ECO:0000313" key="1">
    <source>
        <dbReference type="EMBL" id="CAG7883926.1"/>
    </source>
</evidence>
<protein>
    <submittedName>
        <fullName evidence="1">Uncharacterized protein</fullName>
    </submittedName>
</protein>
<dbReference type="Gramene" id="A03p52690.2_BraZ1">
    <property type="protein sequence ID" value="A03p52690.2_BraZ1.CDS"/>
    <property type="gene ID" value="A03g52690.2_BraZ1"/>
</dbReference>
<dbReference type="Proteomes" id="UP000694005">
    <property type="component" value="Chromosome A03"/>
</dbReference>
<sequence length="53" mass="5966">MSIVFLALNYGGVVQISDCGLCFFSRHQHLDPPQVFTFVASLYHVHSPLEQLC</sequence>
<evidence type="ECO:0000313" key="2">
    <source>
        <dbReference type="EMBL" id="VDC83076.1"/>
    </source>
</evidence>
<name>A0A3P5ZQV8_BRACM</name>
<proteinExistence type="predicted"/>
<dbReference type="EMBL" id="LR031572">
    <property type="protein sequence ID" value="VDC83076.1"/>
    <property type="molecule type" value="Genomic_DNA"/>
</dbReference>
<gene>
    <name evidence="2" type="ORF">BRAA03T14294Z</name>
    <name evidence="1" type="ORF">BRAPAZ1V2_A03P52690.2</name>
</gene>
<dbReference type="EMBL" id="LS974619">
    <property type="protein sequence ID" value="CAG7883926.1"/>
    <property type="molecule type" value="Genomic_DNA"/>
</dbReference>
<dbReference type="AlphaFoldDB" id="A0A3P5ZQV8"/>
<accession>A0A3P5ZQV8</accession>
<reference evidence="2" key="1">
    <citation type="submission" date="2018-11" db="EMBL/GenBank/DDBJ databases">
        <authorList>
            <consortium name="Genoscope - CEA"/>
            <person name="William W."/>
        </authorList>
    </citation>
    <scope>NUCLEOTIDE SEQUENCE</scope>
</reference>
<organism evidence="2">
    <name type="scientific">Brassica campestris</name>
    <name type="common">Field mustard</name>
    <dbReference type="NCBI Taxonomy" id="3711"/>
    <lineage>
        <taxon>Eukaryota</taxon>
        <taxon>Viridiplantae</taxon>
        <taxon>Streptophyta</taxon>
        <taxon>Embryophyta</taxon>
        <taxon>Tracheophyta</taxon>
        <taxon>Spermatophyta</taxon>
        <taxon>Magnoliopsida</taxon>
        <taxon>eudicotyledons</taxon>
        <taxon>Gunneridae</taxon>
        <taxon>Pentapetalae</taxon>
        <taxon>rosids</taxon>
        <taxon>malvids</taxon>
        <taxon>Brassicales</taxon>
        <taxon>Brassicaceae</taxon>
        <taxon>Brassiceae</taxon>
        <taxon>Brassica</taxon>
    </lineage>
</organism>